<dbReference type="OrthoDB" id="10549452at2759"/>
<comment type="caution">
    <text evidence="1">The sequence shown here is derived from an EMBL/GenBank/DDBJ whole genome shotgun (WGS) entry which is preliminary data.</text>
</comment>
<proteinExistence type="predicted"/>
<organism evidence="1 2">
    <name type="scientific">Adiantum capillus-veneris</name>
    <name type="common">Maidenhair fern</name>
    <dbReference type="NCBI Taxonomy" id="13818"/>
    <lineage>
        <taxon>Eukaryota</taxon>
        <taxon>Viridiplantae</taxon>
        <taxon>Streptophyta</taxon>
        <taxon>Embryophyta</taxon>
        <taxon>Tracheophyta</taxon>
        <taxon>Polypodiopsida</taxon>
        <taxon>Polypodiidae</taxon>
        <taxon>Polypodiales</taxon>
        <taxon>Pteridineae</taxon>
        <taxon>Pteridaceae</taxon>
        <taxon>Vittarioideae</taxon>
        <taxon>Adiantum</taxon>
    </lineage>
</organism>
<gene>
    <name evidence="1" type="ORF">GOP47_0012180</name>
</gene>
<evidence type="ECO:0000313" key="2">
    <source>
        <dbReference type="Proteomes" id="UP000886520"/>
    </source>
</evidence>
<protein>
    <submittedName>
        <fullName evidence="1">Uncharacterized protein</fullName>
    </submittedName>
</protein>
<dbReference type="Proteomes" id="UP000886520">
    <property type="component" value="Chromosome 12"/>
</dbReference>
<reference evidence="1" key="1">
    <citation type="submission" date="2021-01" db="EMBL/GenBank/DDBJ databases">
        <title>Adiantum capillus-veneris genome.</title>
        <authorList>
            <person name="Fang Y."/>
            <person name="Liao Q."/>
        </authorList>
    </citation>
    <scope>NUCLEOTIDE SEQUENCE</scope>
    <source>
        <strain evidence="1">H3</strain>
        <tissue evidence="1">Leaf</tissue>
    </source>
</reference>
<keyword evidence="2" id="KW-1185">Reference proteome</keyword>
<dbReference type="AlphaFoldDB" id="A0A9D4UQQ0"/>
<evidence type="ECO:0000313" key="1">
    <source>
        <dbReference type="EMBL" id="KAI5072074.1"/>
    </source>
</evidence>
<name>A0A9D4UQQ0_ADICA</name>
<sequence length="76" mass="8428">MCEDTVQVGGSFDDGDDNMASFYSILTEEGDYEPTSSPFDVDMLEEVTCEYLDCLLDEDVPLEVVTGAPRELLTFC</sequence>
<accession>A0A9D4UQQ0</accession>
<dbReference type="EMBL" id="JABFUD020000012">
    <property type="protein sequence ID" value="KAI5072074.1"/>
    <property type="molecule type" value="Genomic_DNA"/>
</dbReference>